<keyword evidence="4" id="KW-1003">Cell membrane</keyword>
<dbReference type="EMBL" id="JBHRYR010000003">
    <property type="protein sequence ID" value="MFC3853167.1"/>
    <property type="molecule type" value="Genomic_DNA"/>
</dbReference>
<feature type="transmembrane region" description="Helical" evidence="8">
    <location>
        <begin position="128"/>
        <end position="150"/>
    </location>
</feature>
<feature type="transmembrane region" description="Helical" evidence="8">
    <location>
        <begin position="448"/>
        <end position="467"/>
    </location>
</feature>
<keyword evidence="6 8" id="KW-1133">Transmembrane helix</keyword>
<feature type="transmembrane region" description="Helical" evidence="8">
    <location>
        <begin position="157"/>
        <end position="176"/>
    </location>
</feature>
<feature type="transmembrane region" description="Helical" evidence="8">
    <location>
        <begin position="219"/>
        <end position="242"/>
    </location>
</feature>
<feature type="transmembrane region" description="Helical" evidence="8">
    <location>
        <begin position="355"/>
        <end position="373"/>
    </location>
</feature>
<keyword evidence="5 8" id="KW-0812">Transmembrane</keyword>
<dbReference type="NCBIfam" id="TIGR00795">
    <property type="entry name" value="lctP"/>
    <property type="match status" value="1"/>
</dbReference>
<dbReference type="Pfam" id="PF02652">
    <property type="entry name" value="Lactate_perm"/>
    <property type="match status" value="1"/>
</dbReference>
<feature type="transmembrane region" description="Helical" evidence="8">
    <location>
        <begin position="182"/>
        <end position="207"/>
    </location>
</feature>
<sequence length="541" mass="56966">MTVLQFLTAAMPVLSVFLLLVVLRMPATRAMPLSLLATAALAYGVWQVPMLQLSAAILEGWVIAASILWIVFGAILLLNVLRETKAIEVIRTGFSHVSSDRRVQVIIIAWLFGSFLEGASGFGTPAAIAAPLLVALGFPPLAAVVLALIADSSAVSFGAVGTPVIVGMGQGLVGSSGEQLQAIAITAIGIDIVVASFLPFLMVLLLTRFFGAEKSWLPGLAIAPFAILAGLSFTVPAYAVAWFLGPEFPSIIGALVGLVIMSVCAKKGILVPKTPWYFSAEDRVSMNAMVAKHQLDQSLSTTQQMSLLRAWFPYLLVAGLLVLTRLDVLPFKALLNSVIFAWQNILGSTISTSLAPLYLPGTVFVVTAVIAIFVQRSGYMQLGRATAQSLRTLVPTVIALAAAVPMVRIFLQSAVNASGLMAMPLELAALAATHLADQWLFVAPMIGALGSFIAGSATFSNMMFASFQASVAGQVGLPETTVLALQLLGANAGNMICVVNVVAAASVVNLSGREGEIIRYTLFPMLYYALAASTVAWVLLQ</sequence>
<evidence type="ECO:0000313" key="10">
    <source>
        <dbReference type="Proteomes" id="UP001595617"/>
    </source>
</evidence>
<name>A0ABV7ZXD1_9GAMM</name>
<feature type="transmembrane region" description="Helical" evidence="8">
    <location>
        <begin position="60"/>
        <end position="81"/>
    </location>
</feature>
<keyword evidence="3 8" id="KW-0813">Transport</keyword>
<comment type="caution">
    <text evidence="9">The sequence shown here is derived from an EMBL/GenBank/DDBJ whole genome shotgun (WGS) entry which is preliminary data.</text>
</comment>
<keyword evidence="10" id="KW-1185">Reference proteome</keyword>
<feature type="transmembrane region" description="Helical" evidence="8">
    <location>
        <begin position="487"/>
        <end position="508"/>
    </location>
</feature>
<feature type="transmembrane region" description="Helical" evidence="8">
    <location>
        <begin position="311"/>
        <end position="335"/>
    </location>
</feature>
<comment type="caution">
    <text evidence="8">Lacks conserved residue(s) required for the propagation of feature annotation.</text>
</comment>
<dbReference type="PANTHER" id="PTHR30003:SF0">
    <property type="entry name" value="GLYCOLATE PERMEASE GLCA-RELATED"/>
    <property type="match status" value="1"/>
</dbReference>
<evidence type="ECO:0000256" key="3">
    <source>
        <dbReference type="ARBA" id="ARBA00022448"/>
    </source>
</evidence>
<keyword evidence="8" id="KW-0997">Cell inner membrane</keyword>
<reference evidence="10" key="1">
    <citation type="journal article" date="2019" name="Int. J. Syst. Evol. Microbiol.">
        <title>The Global Catalogue of Microorganisms (GCM) 10K type strain sequencing project: providing services to taxonomists for standard genome sequencing and annotation.</title>
        <authorList>
            <consortium name="The Broad Institute Genomics Platform"/>
            <consortium name="The Broad Institute Genome Sequencing Center for Infectious Disease"/>
            <person name="Wu L."/>
            <person name="Ma J."/>
        </authorList>
    </citation>
    <scope>NUCLEOTIDE SEQUENCE [LARGE SCALE GENOMIC DNA]</scope>
    <source>
        <strain evidence="10">IBRC 10765</strain>
    </source>
</reference>
<keyword evidence="7 8" id="KW-0472">Membrane</keyword>
<evidence type="ECO:0000313" key="9">
    <source>
        <dbReference type="EMBL" id="MFC3853167.1"/>
    </source>
</evidence>
<feature type="transmembrane region" description="Helical" evidence="8">
    <location>
        <begin position="520"/>
        <end position="540"/>
    </location>
</feature>
<organism evidence="9 10">
    <name type="scientific">Saccharospirillum mangrovi</name>
    <dbReference type="NCBI Taxonomy" id="2161747"/>
    <lineage>
        <taxon>Bacteria</taxon>
        <taxon>Pseudomonadati</taxon>
        <taxon>Pseudomonadota</taxon>
        <taxon>Gammaproteobacteria</taxon>
        <taxon>Oceanospirillales</taxon>
        <taxon>Saccharospirillaceae</taxon>
        <taxon>Saccharospirillum</taxon>
    </lineage>
</organism>
<evidence type="ECO:0000256" key="7">
    <source>
        <dbReference type="ARBA" id="ARBA00023136"/>
    </source>
</evidence>
<feature type="transmembrane region" description="Helical" evidence="8">
    <location>
        <begin position="393"/>
        <end position="411"/>
    </location>
</feature>
<evidence type="ECO:0000256" key="1">
    <source>
        <dbReference type="ARBA" id="ARBA00004651"/>
    </source>
</evidence>
<evidence type="ECO:0000256" key="4">
    <source>
        <dbReference type="ARBA" id="ARBA00022475"/>
    </source>
</evidence>
<dbReference type="InterPro" id="IPR003804">
    <property type="entry name" value="Lactate_perm"/>
</dbReference>
<evidence type="ECO:0000256" key="2">
    <source>
        <dbReference type="ARBA" id="ARBA00010100"/>
    </source>
</evidence>
<feature type="transmembrane region" description="Helical" evidence="8">
    <location>
        <begin position="6"/>
        <end position="23"/>
    </location>
</feature>
<proteinExistence type="inferred from homology"/>
<comment type="subcellular location">
    <subcellularLocation>
        <location evidence="8">Cell inner membrane</location>
        <topology evidence="8">Multi-pass membrane protein</topology>
    </subcellularLocation>
    <subcellularLocation>
        <location evidence="1">Cell membrane</location>
        <topology evidence="1">Multi-pass membrane protein</topology>
    </subcellularLocation>
</comment>
<evidence type="ECO:0000256" key="6">
    <source>
        <dbReference type="ARBA" id="ARBA00022989"/>
    </source>
</evidence>
<feature type="transmembrane region" description="Helical" evidence="8">
    <location>
        <begin position="248"/>
        <end position="265"/>
    </location>
</feature>
<dbReference type="Proteomes" id="UP001595617">
    <property type="component" value="Unassembled WGS sequence"/>
</dbReference>
<evidence type="ECO:0000256" key="5">
    <source>
        <dbReference type="ARBA" id="ARBA00022692"/>
    </source>
</evidence>
<protein>
    <recommendedName>
        <fullName evidence="8">L-lactate permease</fullName>
    </recommendedName>
</protein>
<dbReference type="RefSeq" id="WP_380696063.1">
    <property type="nucleotide sequence ID" value="NZ_JBHRYR010000003.1"/>
</dbReference>
<evidence type="ECO:0000256" key="8">
    <source>
        <dbReference type="RuleBase" id="RU365092"/>
    </source>
</evidence>
<comment type="similarity">
    <text evidence="2 8">Belongs to the lactate permease family.</text>
</comment>
<dbReference type="PANTHER" id="PTHR30003">
    <property type="entry name" value="L-LACTATE PERMEASE"/>
    <property type="match status" value="1"/>
</dbReference>
<feature type="transmembrane region" description="Helical" evidence="8">
    <location>
        <begin position="102"/>
        <end position="122"/>
    </location>
</feature>
<feature type="transmembrane region" description="Helical" evidence="8">
    <location>
        <begin position="30"/>
        <end position="48"/>
    </location>
</feature>
<comment type="function">
    <text evidence="8">Uptake of L-lactate across the membrane. Can also transport D-lactate and glycolate.</text>
</comment>
<accession>A0ABV7ZXD1</accession>
<gene>
    <name evidence="9" type="ORF">ACFOOG_10020</name>
</gene>